<dbReference type="EMBL" id="MU863636">
    <property type="protein sequence ID" value="KAK4101265.1"/>
    <property type="molecule type" value="Genomic_DNA"/>
</dbReference>
<reference evidence="1" key="1">
    <citation type="journal article" date="2023" name="Mol. Phylogenet. Evol.">
        <title>Genome-scale phylogeny and comparative genomics of the fungal order Sordariales.</title>
        <authorList>
            <person name="Hensen N."/>
            <person name="Bonometti L."/>
            <person name="Westerberg I."/>
            <person name="Brannstrom I.O."/>
            <person name="Guillou S."/>
            <person name="Cros-Aarteil S."/>
            <person name="Calhoun S."/>
            <person name="Haridas S."/>
            <person name="Kuo A."/>
            <person name="Mondo S."/>
            <person name="Pangilinan J."/>
            <person name="Riley R."/>
            <person name="LaButti K."/>
            <person name="Andreopoulos B."/>
            <person name="Lipzen A."/>
            <person name="Chen C."/>
            <person name="Yan M."/>
            <person name="Daum C."/>
            <person name="Ng V."/>
            <person name="Clum A."/>
            <person name="Steindorff A."/>
            <person name="Ohm R.A."/>
            <person name="Martin F."/>
            <person name="Silar P."/>
            <person name="Natvig D.O."/>
            <person name="Lalanne C."/>
            <person name="Gautier V."/>
            <person name="Ament-Velasquez S.L."/>
            <person name="Kruys A."/>
            <person name="Hutchinson M.I."/>
            <person name="Powell A.J."/>
            <person name="Barry K."/>
            <person name="Miller A.N."/>
            <person name="Grigoriev I.V."/>
            <person name="Debuchy R."/>
            <person name="Gladieux P."/>
            <person name="Hiltunen Thoren M."/>
            <person name="Johannesson H."/>
        </authorList>
    </citation>
    <scope>NUCLEOTIDE SEQUENCE</scope>
    <source>
        <strain evidence="1">CBS 757.83</strain>
    </source>
</reference>
<evidence type="ECO:0000313" key="2">
    <source>
        <dbReference type="Proteomes" id="UP001305647"/>
    </source>
</evidence>
<gene>
    <name evidence="1" type="ORF">N658DRAFT_70366</name>
</gene>
<comment type="caution">
    <text evidence="1">The sequence shown here is derived from an EMBL/GenBank/DDBJ whole genome shotgun (WGS) entry which is preliminary data.</text>
</comment>
<dbReference type="Proteomes" id="UP001305647">
    <property type="component" value="Unassembled WGS sequence"/>
</dbReference>
<dbReference type="AlphaFoldDB" id="A0AAN6Q0C6"/>
<name>A0AAN6Q0C6_9PEZI</name>
<protein>
    <submittedName>
        <fullName evidence="1">Uncharacterized protein</fullName>
    </submittedName>
</protein>
<reference evidence="1" key="2">
    <citation type="submission" date="2023-05" db="EMBL/GenBank/DDBJ databases">
        <authorList>
            <consortium name="Lawrence Berkeley National Laboratory"/>
            <person name="Steindorff A."/>
            <person name="Hensen N."/>
            <person name="Bonometti L."/>
            <person name="Westerberg I."/>
            <person name="Brannstrom I.O."/>
            <person name="Guillou S."/>
            <person name="Cros-Aarteil S."/>
            <person name="Calhoun S."/>
            <person name="Haridas S."/>
            <person name="Kuo A."/>
            <person name="Mondo S."/>
            <person name="Pangilinan J."/>
            <person name="Riley R."/>
            <person name="Labutti K."/>
            <person name="Andreopoulos B."/>
            <person name="Lipzen A."/>
            <person name="Chen C."/>
            <person name="Yanf M."/>
            <person name="Daum C."/>
            <person name="Ng V."/>
            <person name="Clum A."/>
            <person name="Ohm R."/>
            <person name="Martin F."/>
            <person name="Silar P."/>
            <person name="Natvig D."/>
            <person name="Lalanne C."/>
            <person name="Gautier V."/>
            <person name="Ament-Velasquez S.L."/>
            <person name="Kruys A."/>
            <person name="Hutchinson M.I."/>
            <person name="Powell A.J."/>
            <person name="Barry K."/>
            <person name="Miller A.N."/>
            <person name="Grigoriev I.V."/>
            <person name="Debuchy R."/>
            <person name="Gladieux P."/>
            <person name="Thoren M.H."/>
            <person name="Johannesson H."/>
        </authorList>
    </citation>
    <scope>NUCLEOTIDE SEQUENCE</scope>
    <source>
        <strain evidence="1">CBS 757.83</strain>
    </source>
</reference>
<proteinExistence type="predicted"/>
<keyword evidence="2" id="KW-1185">Reference proteome</keyword>
<organism evidence="1 2">
    <name type="scientific">Parathielavia hyrcaniae</name>
    <dbReference type="NCBI Taxonomy" id="113614"/>
    <lineage>
        <taxon>Eukaryota</taxon>
        <taxon>Fungi</taxon>
        <taxon>Dikarya</taxon>
        <taxon>Ascomycota</taxon>
        <taxon>Pezizomycotina</taxon>
        <taxon>Sordariomycetes</taxon>
        <taxon>Sordariomycetidae</taxon>
        <taxon>Sordariales</taxon>
        <taxon>Chaetomiaceae</taxon>
        <taxon>Parathielavia</taxon>
    </lineage>
</organism>
<evidence type="ECO:0000313" key="1">
    <source>
        <dbReference type="EMBL" id="KAK4101265.1"/>
    </source>
</evidence>
<accession>A0AAN6Q0C6</accession>
<sequence>MGLPSGSPRQPSPSDSEFTVIFRRSLLPFPSQNPRRPRVIHRPLSSESAKILYIVLAIWKQMCPSFMFELRDTADDWRPPQINITCSRRVIVFNVDHPACVVPSHARLDDEFEDFAKGQQPLSVRNTSQALPVQPIPFDIDQTNPINRWKRSIHGNGRRTGGWWTRIEALLALSLTRCS</sequence>